<protein>
    <recommendedName>
        <fullName evidence="1">Clr5 domain-containing protein</fullName>
    </recommendedName>
</protein>
<organism evidence="2 3">
    <name type="scientific">Corynespora cassiicola Philippines</name>
    <dbReference type="NCBI Taxonomy" id="1448308"/>
    <lineage>
        <taxon>Eukaryota</taxon>
        <taxon>Fungi</taxon>
        <taxon>Dikarya</taxon>
        <taxon>Ascomycota</taxon>
        <taxon>Pezizomycotina</taxon>
        <taxon>Dothideomycetes</taxon>
        <taxon>Pleosporomycetidae</taxon>
        <taxon>Pleosporales</taxon>
        <taxon>Corynesporascaceae</taxon>
        <taxon>Corynespora</taxon>
    </lineage>
</organism>
<proteinExistence type="predicted"/>
<dbReference type="Proteomes" id="UP000240883">
    <property type="component" value="Unassembled WGS sequence"/>
</dbReference>
<feature type="domain" description="Clr5" evidence="1">
    <location>
        <begin position="125"/>
        <end position="177"/>
    </location>
</feature>
<evidence type="ECO:0000313" key="3">
    <source>
        <dbReference type="Proteomes" id="UP000240883"/>
    </source>
</evidence>
<keyword evidence="3" id="KW-1185">Reference proteome</keyword>
<dbReference type="OrthoDB" id="5986190at2759"/>
<dbReference type="Pfam" id="PF14420">
    <property type="entry name" value="Clr5"/>
    <property type="match status" value="1"/>
</dbReference>
<evidence type="ECO:0000313" key="2">
    <source>
        <dbReference type="EMBL" id="PSN58555.1"/>
    </source>
</evidence>
<reference evidence="2 3" key="1">
    <citation type="journal article" date="2018" name="Front. Microbiol.">
        <title>Genome-Wide Analysis of Corynespora cassiicola Leaf Fall Disease Putative Effectors.</title>
        <authorList>
            <person name="Lopez D."/>
            <person name="Ribeiro S."/>
            <person name="Label P."/>
            <person name="Fumanal B."/>
            <person name="Venisse J.S."/>
            <person name="Kohler A."/>
            <person name="de Oliveira R.R."/>
            <person name="Labutti K."/>
            <person name="Lipzen A."/>
            <person name="Lail K."/>
            <person name="Bauer D."/>
            <person name="Ohm R.A."/>
            <person name="Barry K.W."/>
            <person name="Spatafora J."/>
            <person name="Grigoriev I.V."/>
            <person name="Martin F.M."/>
            <person name="Pujade-Renaud V."/>
        </authorList>
    </citation>
    <scope>NUCLEOTIDE SEQUENCE [LARGE SCALE GENOMIC DNA]</scope>
    <source>
        <strain evidence="2 3">Philippines</strain>
    </source>
</reference>
<dbReference type="InterPro" id="IPR025676">
    <property type="entry name" value="Clr5_dom"/>
</dbReference>
<gene>
    <name evidence="2" type="ORF">BS50DRAFT_154072</name>
</gene>
<name>A0A2T2MZ88_CORCC</name>
<dbReference type="PANTHER" id="PTHR38788:SF3">
    <property type="entry name" value="CLR5 DOMAIN-CONTAINING PROTEIN"/>
    <property type="match status" value="1"/>
</dbReference>
<dbReference type="AlphaFoldDB" id="A0A2T2MZ88"/>
<accession>A0A2T2MZ88</accession>
<dbReference type="PANTHER" id="PTHR38788">
    <property type="entry name" value="CLR5 DOMAIN-CONTAINING PROTEIN"/>
    <property type="match status" value="1"/>
</dbReference>
<dbReference type="EMBL" id="KZ678303">
    <property type="protein sequence ID" value="PSN58555.1"/>
    <property type="molecule type" value="Genomic_DNA"/>
</dbReference>
<sequence>MRKATLIMDVPPHSLPNLAPADLPQPEMLYTRHHQPFAQQSYGPYGANGVFASTLQAQFPGGQGTTAQNHILHSFSSSTVLPGHTQHDAEHSSNGQFWSAAPAEPVSHMGPPARLRKRKAPTLRAADWEPYKKRILDLHTGQNLPLPKVRQMIEEEYGFRAELRQYRTRISQWGKDKNIKPQEMEAIVRKRQKRKLVEVNKGPLVFEVRDSQVEPQKIERWMKRHKLHRLL</sequence>
<evidence type="ECO:0000259" key="1">
    <source>
        <dbReference type="Pfam" id="PF14420"/>
    </source>
</evidence>